<evidence type="ECO:0000256" key="5">
    <source>
        <dbReference type="ARBA" id="ARBA00022801"/>
    </source>
</evidence>
<dbReference type="AlphaFoldDB" id="A0A839EGV6"/>
<dbReference type="GO" id="GO:0016787">
    <property type="term" value="F:hydrolase activity"/>
    <property type="evidence" value="ECO:0007669"/>
    <property type="project" value="UniProtKB-KW"/>
</dbReference>
<keyword evidence="4" id="KW-0479">Metal-binding</keyword>
<evidence type="ECO:0000256" key="2">
    <source>
        <dbReference type="ARBA" id="ARBA00022649"/>
    </source>
</evidence>
<reference evidence="9 10" key="1">
    <citation type="submission" date="2020-07" db="EMBL/GenBank/DDBJ databases">
        <title>Genomic Encyclopedia of Type Strains, Phase IV (KMG-V): Genome sequencing to study the core and pangenomes of soil and plant-associated prokaryotes.</title>
        <authorList>
            <person name="Whitman W."/>
        </authorList>
    </citation>
    <scope>NUCLEOTIDE SEQUENCE [LARGE SCALE GENOMIC DNA]</scope>
    <source>
        <strain evidence="9 10">AN3</strain>
    </source>
</reference>
<dbReference type="PANTHER" id="PTHR33653:SF1">
    <property type="entry name" value="RIBONUCLEASE VAPC2"/>
    <property type="match status" value="1"/>
</dbReference>
<dbReference type="CDD" id="cd18731">
    <property type="entry name" value="PIN_NgFitB-like"/>
    <property type="match status" value="1"/>
</dbReference>
<evidence type="ECO:0000256" key="7">
    <source>
        <dbReference type="ARBA" id="ARBA00038093"/>
    </source>
</evidence>
<evidence type="ECO:0000313" key="10">
    <source>
        <dbReference type="Proteomes" id="UP000549052"/>
    </source>
</evidence>
<dbReference type="InterPro" id="IPR029060">
    <property type="entry name" value="PIN-like_dom_sf"/>
</dbReference>
<feature type="domain" description="PIN" evidence="8">
    <location>
        <begin position="9"/>
        <end position="112"/>
    </location>
</feature>
<evidence type="ECO:0000256" key="3">
    <source>
        <dbReference type="ARBA" id="ARBA00022722"/>
    </source>
</evidence>
<evidence type="ECO:0000256" key="1">
    <source>
        <dbReference type="ARBA" id="ARBA00001946"/>
    </source>
</evidence>
<evidence type="ECO:0000259" key="8">
    <source>
        <dbReference type="Pfam" id="PF01850"/>
    </source>
</evidence>
<proteinExistence type="inferred from homology"/>
<dbReference type="EMBL" id="JACGXN010000001">
    <property type="protein sequence ID" value="MBA8877525.1"/>
    <property type="molecule type" value="Genomic_DNA"/>
</dbReference>
<keyword evidence="6" id="KW-0460">Magnesium</keyword>
<evidence type="ECO:0000256" key="4">
    <source>
        <dbReference type="ARBA" id="ARBA00022723"/>
    </source>
</evidence>
<dbReference type="InterPro" id="IPR002716">
    <property type="entry name" value="PIN_dom"/>
</dbReference>
<keyword evidence="2" id="KW-1277">Toxin-antitoxin system</keyword>
<name>A0A839EGV6_9HYPH</name>
<comment type="caution">
    <text evidence="9">The sequence shown here is derived from an EMBL/GenBank/DDBJ whole genome shotgun (WGS) entry which is preliminary data.</text>
</comment>
<dbReference type="Gene3D" id="3.40.50.1010">
    <property type="entry name" value="5'-nuclease"/>
    <property type="match status" value="1"/>
</dbReference>
<comment type="similarity">
    <text evidence="7">Belongs to the PINc/VapC protein family.</text>
</comment>
<sequence>MMKLEPDVRVAQWLAEQPAVSLFTTTITQAEILYGLSLLSEGKRKSALADMARLMFSDDFADRILSFDGSAAAAYPDIFSERRRAGKSISQFDAQIAAIVQSRGAKLATRNVKDFADCGLAIVNPWQ</sequence>
<dbReference type="Proteomes" id="UP000549052">
    <property type="component" value="Unassembled WGS sequence"/>
</dbReference>
<dbReference type="InterPro" id="IPR050556">
    <property type="entry name" value="Type_II_TA_system_RNase"/>
</dbReference>
<keyword evidence="10" id="KW-1185">Reference proteome</keyword>
<keyword evidence="3" id="KW-0540">Nuclease</keyword>
<dbReference type="GO" id="GO:0004518">
    <property type="term" value="F:nuclease activity"/>
    <property type="evidence" value="ECO:0007669"/>
    <property type="project" value="UniProtKB-KW"/>
</dbReference>
<accession>A0A839EGV6</accession>
<comment type="cofactor">
    <cofactor evidence="1">
        <name>Mg(2+)</name>
        <dbReference type="ChEBI" id="CHEBI:18420"/>
    </cofactor>
</comment>
<dbReference type="Pfam" id="PF01850">
    <property type="entry name" value="PIN"/>
    <property type="match status" value="1"/>
</dbReference>
<protein>
    <recommendedName>
        <fullName evidence="8">PIN domain-containing protein</fullName>
    </recommendedName>
</protein>
<dbReference type="SUPFAM" id="SSF88723">
    <property type="entry name" value="PIN domain-like"/>
    <property type="match status" value="1"/>
</dbReference>
<keyword evidence="5" id="KW-0378">Hydrolase</keyword>
<evidence type="ECO:0000256" key="6">
    <source>
        <dbReference type="ARBA" id="ARBA00022842"/>
    </source>
</evidence>
<evidence type="ECO:0000313" key="9">
    <source>
        <dbReference type="EMBL" id="MBA8877525.1"/>
    </source>
</evidence>
<dbReference type="PANTHER" id="PTHR33653">
    <property type="entry name" value="RIBONUCLEASE VAPC2"/>
    <property type="match status" value="1"/>
</dbReference>
<gene>
    <name evidence="9" type="ORF">FHW16_001207</name>
</gene>
<organism evidence="9 10">
    <name type="scientific">Phyllobacterium myrsinacearum</name>
    <dbReference type="NCBI Taxonomy" id="28101"/>
    <lineage>
        <taxon>Bacteria</taxon>
        <taxon>Pseudomonadati</taxon>
        <taxon>Pseudomonadota</taxon>
        <taxon>Alphaproteobacteria</taxon>
        <taxon>Hyphomicrobiales</taxon>
        <taxon>Phyllobacteriaceae</taxon>
        <taxon>Phyllobacterium</taxon>
    </lineage>
</organism>
<dbReference type="GO" id="GO:0046872">
    <property type="term" value="F:metal ion binding"/>
    <property type="evidence" value="ECO:0007669"/>
    <property type="project" value="UniProtKB-KW"/>
</dbReference>